<accession>A0ABW4RGU0</accession>
<name>A0ABW4RGU0_9BACL</name>
<sequence length="272" mass="31519">MNTKEILNKFKQDPTAIPHTNIDDMLKLMFAEIGATDAELRDHIIYSLFVELVLYQPLTIEQLHFVRQTALSHEGMFYKIGEVHTDSVFTRSFSILLLPLLLDRHDKANFLTEKQIQAMKKAILRYLSEEKDCRGYVPDKGWAHAVAHISDAIQSISETRWTVEEASTLLDLLKDIIQSADHVLTNQEEERIVIAILPMIVHKLIHPSRLEQWIQTLSHFESTDDPARDYVILHNTKLLLSALYFKMKKVPVLESTNVVIEIAMDRLQQRFF</sequence>
<dbReference type="InterPro" id="IPR021247">
    <property type="entry name" value="DUF2785"/>
</dbReference>
<evidence type="ECO:0000313" key="1">
    <source>
        <dbReference type="EMBL" id="MFD1885377.1"/>
    </source>
</evidence>
<gene>
    <name evidence="1" type="ORF">ACFSC9_07530</name>
</gene>
<protein>
    <submittedName>
        <fullName evidence="1">DUF2785 domain-containing protein</fullName>
    </submittedName>
</protein>
<dbReference type="Pfam" id="PF10978">
    <property type="entry name" value="DUF2785"/>
    <property type="match status" value="1"/>
</dbReference>
<comment type="caution">
    <text evidence="1">The sequence shown here is derived from an EMBL/GenBank/DDBJ whole genome shotgun (WGS) entry which is preliminary data.</text>
</comment>
<dbReference type="EMBL" id="JBHUEH010000011">
    <property type="protein sequence ID" value="MFD1885377.1"/>
    <property type="molecule type" value="Genomic_DNA"/>
</dbReference>
<dbReference type="Proteomes" id="UP001597233">
    <property type="component" value="Unassembled WGS sequence"/>
</dbReference>
<evidence type="ECO:0000313" key="2">
    <source>
        <dbReference type="Proteomes" id="UP001597233"/>
    </source>
</evidence>
<proteinExistence type="predicted"/>
<dbReference type="RefSeq" id="WP_347325654.1">
    <property type="nucleotide sequence ID" value="NZ_JBCGUH010000007.1"/>
</dbReference>
<organism evidence="1 2">
    <name type="scientific">Paenibacillus wenxiniae</name>
    <dbReference type="NCBI Taxonomy" id="1636843"/>
    <lineage>
        <taxon>Bacteria</taxon>
        <taxon>Bacillati</taxon>
        <taxon>Bacillota</taxon>
        <taxon>Bacilli</taxon>
        <taxon>Bacillales</taxon>
        <taxon>Paenibacillaceae</taxon>
        <taxon>Paenibacillus</taxon>
    </lineage>
</organism>
<reference evidence="2" key="1">
    <citation type="journal article" date="2019" name="Int. J. Syst. Evol. Microbiol.">
        <title>The Global Catalogue of Microorganisms (GCM) 10K type strain sequencing project: providing services to taxonomists for standard genome sequencing and annotation.</title>
        <authorList>
            <consortium name="The Broad Institute Genomics Platform"/>
            <consortium name="The Broad Institute Genome Sequencing Center for Infectious Disease"/>
            <person name="Wu L."/>
            <person name="Ma J."/>
        </authorList>
    </citation>
    <scope>NUCLEOTIDE SEQUENCE [LARGE SCALE GENOMIC DNA]</scope>
    <source>
        <strain evidence="2">CCUG 54950</strain>
    </source>
</reference>
<keyword evidence="2" id="KW-1185">Reference proteome</keyword>